<reference evidence="1 2" key="1">
    <citation type="submission" date="2017-05" db="EMBL/GenBank/DDBJ databases">
        <authorList>
            <person name="Varghese N."/>
            <person name="Submissions S."/>
        </authorList>
    </citation>
    <scope>NUCLEOTIDE SEQUENCE [LARGE SCALE GENOMIC DNA]</scope>
    <source>
        <strain evidence="1 2">DSM 21985</strain>
    </source>
</reference>
<keyword evidence="2" id="KW-1185">Reference proteome</keyword>
<dbReference type="PROSITE" id="PS51257">
    <property type="entry name" value="PROKAR_LIPOPROTEIN"/>
    <property type="match status" value="1"/>
</dbReference>
<organism evidence="1 2">
    <name type="scientific">Gracilimonas mengyeensis</name>
    <dbReference type="NCBI Taxonomy" id="1302730"/>
    <lineage>
        <taxon>Bacteria</taxon>
        <taxon>Pseudomonadati</taxon>
        <taxon>Balneolota</taxon>
        <taxon>Balneolia</taxon>
        <taxon>Balneolales</taxon>
        <taxon>Balneolaceae</taxon>
        <taxon>Gracilimonas</taxon>
    </lineage>
</organism>
<dbReference type="RefSeq" id="WP_142453702.1">
    <property type="nucleotide sequence ID" value="NZ_FXTP01000004.1"/>
</dbReference>
<dbReference type="EMBL" id="FXTP01000004">
    <property type="protein sequence ID" value="SMO53350.1"/>
    <property type="molecule type" value="Genomic_DNA"/>
</dbReference>
<accession>A0A521C3Q0</accession>
<evidence type="ECO:0008006" key="3">
    <source>
        <dbReference type="Google" id="ProtNLM"/>
    </source>
</evidence>
<protein>
    <recommendedName>
        <fullName evidence="3">Lipoprotein</fullName>
    </recommendedName>
</protein>
<evidence type="ECO:0000313" key="1">
    <source>
        <dbReference type="EMBL" id="SMO53350.1"/>
    </source>
</evidence>
<gene>
    <name evidence="1" type="ORF">SAMN06265219_10487</name>
</gene>
<sequence>MRKLFLLFVPFVILTGCIQSSQIIEPFSVTAELDYKGPLIGENLQIVLHQEIPDTLSMIEEYSEVTFRVADYRNSLGQSLKKTFAKSFKEVKLGDSSTKDGYVLMINKAELSPVSSLLTFNSNRQHYMFLSYTYNFVLMKDGTLLKKGQASGKSKSHALSTIYYPNLVRSTVKEACGFIAGDMMGQFENKPLISERN</sequence>
<dbReference type="AlphaFoldDB" id="A0A521C3Q0"/>
<dbReference type="Proteomes" id="UP000317557">
    <property type="component" value="Unassembled WGS sequence"/>
</dbReference>
<proteinExistence type="predicted"/>
<name>A0A521C3Q0_9BACT</name>
<evidence type="ECO:0000313" key="2">
    <source>
        <dbReference type="Proteomes" id="UP000317557"/>
    </source>
</evidence>